<gene>
    <name evidence="2" type="ORF">SAMN04488104_102737</name>
</gene>
<dbReference type="EMBL" id="FNAC01000027">
    <property type="protein sequence ID" value="SDD38410.1"/>
    <property type="molecule type" value="Genomic_DNA"/>
</dbReference>
<evidence type="ECO:0000259" key="1">
    <source>
        <dbReference type="Pfam" id="PF06114"/>
    </source>
</evidence>
<dbReference type="STRING" id="686796.SAMN04488104_102737"/>
<dbReference type="OrthoDB" id="9796786at2"/>
<accession>A0A1G6UAJ4</accession>
<dbReference type="InterPro" id="IPR010359">
    <property type="entry name" value="IrrE_HExxH"/>
</dbReference>
<evidence type="ECO:0000313" key="3">
    <source>
        <dbReference type="Proteomes" id="UP000199060"/>
    </source>
</evidence>
<name>A0A1G6UAJ4_9BACT</name>
<dbReference type="Pfam" id="PF06114">
    <property type="entry name" value="Peptidase_M78"/>
    <property type="match status" value="1"/>
</dbReference>
<dbReference type="Proteomes" id="UP000199060">
    <property type="component" value="Unassembled WGS sequence"/>
</dbReference>
<reference evidence="3" key="1">
    <citation type="submission" date="2016-10" db="EMBL/GenBank/DDBJ databases">
        <authorList>
            <person name="Varghese N."/>
            <person name="Submissions S."/>
        </authorList>
    </citation>
    <scope>NUCLEOTIDE SEQUENCE [LARGE SCALE GENOMIC DNA]</scope>
    <source>
        <strain evidence="3">DSM 23095</strain>
    </source>
</reference>
<organism evidence="2 3">
    <name type="scientific">Algoriphagus faecimaris</name>
    <dbReference type="NCBI Taxonomy" id="686796"/>
    <lineage>
        <taxon>Bacteria</taxon>
        <taxon>Pseudomonadati</taxon>
        <taxon>Bacteroidota</taxon>
        <taxon>Cytophagia</taxon>
        <taxon>Cytophagales</taxon>
        <taxon>Cyclobacteriaceae</taxon>
        <taxon>Algoriphagus</taxon>
    </lineage>
</organism>
<evidence type="ECO:0000313" key="2">
    <source>
        <dbReference type="EMBL" id="SDD38410.1"/>
    </source>
</evidence>
<protein>
    <recommendedName>
        <fullName evidence="1">IrrE N-terminal-like domain-containing protein</fullName>
    </recommendedName>
</protein>
<dbReference type="RefSeq" id="WP_087940161.1">
    <property type="nucleotide sequence ID" value="NZ_FNAC01000027.1"/>
</dbReference>
<sequence>MKNLDIDQLLQEIFDDGPEFSVKQRFEDKITEYGISKTKALKLLNIDKDVFAEILDGTAKQPNLIHIVKVAEFLDIDVHKFIKMVLKNQSSDNIASIDRARKVKFLMKNFDVKALTKRGFFDSGDDIDHLVQKVLSYFGFDSIAEYESQVVEPLYSRSKRPFSDKMKDFWVRSAYQTFGLINNPNSYDRELLKDTLVKIKPYSQDVNNGLYIVSRALYNAGLTVIFQDYFETTHVRGATFNINGKPCIVITDYLKKYPNLWFTLLHELHHVLFDYETVISNNFHLSDDQDLFLIEEKANSFARDYFLPIEGFHYIKHYINNPYMVERFAKEQEIHPSLIYSFYTWYQNELYGKNFYGAFKEHYPTCKSAVSKLNPITWKEESIKDASKKIKEVFELK</sequence>
<feature type="domain" description="IrrE N-terminal-like" evidence="1">
    <location>
        <begin position="223"/>
        <end position="320"/>
    </location>
</feature>
<dbReference type="AlphaFoldDB" id="A0A1G6UAJ4"/>
<keyword evidence="3" id="KW-1185">Reference proteome</keyword>
<proteinExistence type="predicted"/>